<reference evidence="1" key="6">
    <citation type="submission" date="2023-03" db="EMBL/GenBank/DDBJ databases">
        <authorList>
            <person name="Shen W."/>
            <person name="Cai J."/>
        </authorList>
    </citation>
    <scope>NUCLEOTIDE SEQUENCE</scope>
    <source>
        <strain evidence="1">B245-2</strain>
    </source>
</reference>
<evidence type="ECO:0000313" key="7">
    <source>
        <dbReference type="Proteomes" id="UP000196074"/>
    </source>
</evidence>
<reference evidence="5 8" key="3">
    <citation type="submission" date="2017-05" db="EMBL/GenBank/DDBJ databases">
        <title>The Genome Sequence of Enterococcus faecium 2D5_DIV0622.</title>
        <authorList>
            <consortium name="The Broad Institute Genomics Platform"/>
            <consortium name="The Broad Institute Genomic Center for Infectious Diseases"/>
            <person name="Earl A."/>
            <person name="Manson A."/>
            <person name="Schwartman J."/>
            <person name="Gilmore M."/>
            <person name="Abouelleil A."/>
            <person name="Cao P."/>
            <person name="Chapman S."/>
            <person name="Cusick C."/>
            <person name="Shea T."/>
            <person name="Young S."/>
            <person name="Neafsey D."/>
            <person name="Nusbaum C."/>
            <person name="Birren B."/>
        </authorList>
    </citation>
    <scope>NUCLEOTIDE SEQUENCE [LARGE SCALE GENOMIC DNA]</scope>
    <source>
        <strain evidence="5 8">2D5_DIV0622</strain>
    </source>
</reference>
<evidence type="ECO:0000313" key="2">
    <source>
        <dbReference type="EMBL" id="MDZ5597724.1"/>
    </source>
</evidence>
<dbReference type="EMBL" id="NFLC01000003">
    <property type="protein sequence ID" value="OUQ11370.1"/>
    <property type="molecule type" value="Genomic_DNA"/>
</dbReference>
<accession>A0A1Y4R221</accession>
<dbReference type="Proteomes" id="UP001255696">
    <property type="component" value="Unassembled WGS sequence"/>
</dbReference>
<organism evidence="4 7">
    <name type="scientific">Enterococcus cecorum</name>
    <dbReference type="NCBI Taxonomy" id="44008"/>
    <lineage>
        <taxon>Bacteria</taxon>
        <taxon>Bacillati</taxon>
        <taxon>Bacillota</taxon>
        <taxon>Bacilli</taxon>
        <taxon>Lactobacillales</taxon>
        <taxon>Enterococcaceae</taxon>
        <taxon>Enterococcus</taxon>
    </lineage>
</organism>
<evidence type="ECO:0000313" key="9">
    <source>
        <dbReference type="Proteomes" id="UP000252800"/>
    </source>
</evidence>
<evidence type="ECO:0000313" key="3">
    <source>
        <dbReference type="EMBL" id="NME49747.1"/>
    </source>
</evidence>
<protein>
    <submittedName>
        <fullName evidence="4">Uncharacterized protein</fullName>
    </submittedName>
</protein>
<reference evidence="7" key="2">
    <citation type="submission" date="2017-04" db="EMBL/GenBank/DDBJ databases">
        <title>Function of individual gut microbiota members based on whole genome sequencing of pure cultures obtained from chicken caecum.</title>
        <authorList>
            <person name="Medvecky M."/>
            <person name="Cejkova D."/>
            <person name="Polansky O."/>
            <person name="Karasova D."/>
            <person name="Kubasova T."/>
            <person name="Cizek A."/>
            <person name="Rychlik I."/>
        </authorList>
    </citation>
    <scope>NUCLEOTIDE SEQUENCE [LARGE SCALE GENOMIC DNA]</scope>
    <source>
        <strain evidence="7">An144</strain>
    </source>
</reference>
<proteinExistence type="predicted"/>
<dbReference type="EMBL" id="JARQBI010000020">
    <property type="protein sequence ID" value="MDT2797278.1"/>
    <property type="molecule type" value="Genomic_DNA"/>
</dbReference>
<evidence type="ECO:0000313" key="8">
    <source>
        <dbReference type="Proteomes" id="UP000196503"/>
    </source>
</evidence>
<name>A0A1Y4R221_9ENTE</name>
<dbReference type="EMBL" id="LEOY01000014">
    <property type="protein sequence ID" value="RBR28602.1"/>
    <property type="molecule type" value="Genomic_DNA"/>
</dbReference>
<reference evidence="4" key="4">
    <citation type="journal article" date="2018" name="BMC Genomics">
        <title>Whole genome sequencing and function prediction of 133 gut anaerobes isolated from chicken caecum in pure cultures.</title>
        <authorList>
            <person name="Medvecky M."/>
            <person name="Cejkova D."/>
            <person name="Polansky O."/>
            <person name="Karasova D."/>
            <person name="Kubasova T."/>
            <person name="Cizek A."/>
            <person name="Rychlik I."/>
        </authorList>
    </citation>
    <scope>NUCLEOTIDE SEQUENCE</scope>
    <source>
        <strain evidence="4">An144</strain>
    </source>
</reference>
<sequence length="80" mass="9422">MNFNNMHNVRQYKIELTADAPNIDIVALKNFGVWMNPYDKFYVLTLTDAESPYTHSQLFIQDFFKKTGLKQNQVTIQAQY</sequence>
<reference evidence="6 9" key="1">
    <citation type="submission" date="2015-06" db="EMBL/GenBank/DDBJ databases">
        <title>The Genome Sequence of Enterococcus cecorum 170AEA1.</title>
        <authorList>
            <consortium name="The Broad Institute Genomics Platform"/>
            <consortium name="The Broad Institute Genome Sequencing Center for Infectious Disease"/>
            <person name="Earl A.M."/>
            <person name="Van Tyne D."/>
            <person name="Lebreton F."/>
            <person name="Saavedra J.T."/>
            <person name="Gilmore M.S."/>
            <person name="Manson McGuire A."/>
            <person name="Clock S."/>
            <person name="Crupain M."/>
            <person name="Rangan U."/>
            <person name="Young S."/>
            <person name="Abouelleil A."/>
            <person name="Cao P."/>
            <person name="Chapman S.B."/>
            <person name="Griggs A."/>
            <person name="Priest M."/>
            <person name="Shea T."/>
            <person name="Wortman J."/>
            <person name="Nusbaum C."/>
            <person name="Birren B."/>
        </authorList>
    </citation>
    <scope>NUCLEOTIDE SEQUENCE [LARGE SCALE GENOMIC DNA]</scope>
    <source>
        <strain evidence="6 9">170AEA1</strain>
    </source>
</reference>
<dbReference type="Proteomes" id="UP000252800">
    <property type="component" value="Unassembled WGS sequence"/>
</dbReference>
<dbReference type="AlphaFoldDB" id="A0A1Y4R221"/>
<dbReference type="Proteomes" id="UP000196074">
    <property type="component" value="Unassembled WGS sequence"/>
</dbReference>
<comment type="caution">
    <text evidence="4">The sequence shown here is derived from an EMBL/GenBank/DDBJ whole genome shotgun (WGS) entry which is preliminary data.</text>
</comment>
<dbReference type="EMBL" id="JABAFV010000007">
    <property type="protein sequence ID" value="NME49747.1"/>
    <property type="molecule type" value="Genomic_DNA"/>
</dbReference>
<dbReference type="EMBL" id="JAXOGL010000007">
    <property type="protein sequence ID" value="MDZ5597724.1"/>
    <property type="molecule type" value="Genomic_DNA"/>
</dbReference>
<evidence type="ECO:0000313" key="10">
    <source>
        <dbReference type="Proteomes" id="UP000588071"/>
    </source>
</evidence>
<reference evidence="3 10" key="5">
    <citation type="submission" date="2020-04" db="EMBL/GenBank/DDBJ databases">
        <authorList>
            <person name="Hitch T.C.A."/>
            <person name="Wylensek D."/>
            <person name="Clavel T."/>
        </authorList>
    </citation>
    <scope>NUCLEOTIDE SEQUENCE [LARGE SCALE GENOMIC DNA]</scope>
    <source>
        <strain evidence="3 10">WCA-380-WT-3C</strain>
    </source>
</reference>
<evidence type="ECO:0000313" key="6">
    <source>
        <dbReference type="EMBL" id="RBR28602.1"/>
    </source>
</evidence>
<reference evidence="2" key="7">
    <citation type="submission" date="2023-12" db="EMBL/GenBank/DDBJ databases">
        <title>Molecular genomic analyses of Enterococcus cecorum from sepsis oubreaks in broilers.</title>
        <authorList>
            <person name="Rhoads D."/>
            <person name="Alrubaye A."/>
        </authorList>
    </citation>
    <scope>NUCLEOTIDE SEQUENCE</scope>
    <source>
        <strain evidence="2">1755</strain>
    </source>
</reference>
<dbReference type="Proteomes" id="UP001290582">
    <property type="component" value="Unassembled WGS sequence"/>
</dbReference>
<dbReference type="Proteomes" id="UP000588071">
    <property type="component" value="Unassembled WGS sequence"/>
</dbReference>
<evidence type="ECO:0000313" key="5">
    <source>
        <dbReference type="EMBL" id="OUZ17831.1"/>
    </source>
</evidence>
<gene>
    <name evidence="5" type="ORF">A5869_001303</name>
    <name evidence="4" type="ORF">B5E88_02620</name>
    <name evidence="6" type="ORF">EB18_01734</name>
    <name evidence="3" type="ORF">HF857_05730</name>
    <name evidence="1" type="ORF">P7H47_08500</name>
    <name evidence="2" type="ORF">U1294_05720</name>
</gene>
<dbReference type="Proteomes" id="UP000196503">
    <property type="component" value="Unassembled WGS sequence"/>
</dbReference>
<dbReference type="EMBL" id="NIBL01000002">
    <property type="protein sequence ID" value="OUZ17831.1"/>
    <property type="molecule type" value="Genomic_DNA"/>
</dbReference>
<dbReference type="RefSeq" id="WP_047241710.1">
    <property type="nucleotide sequence ID" value="NZ_AP035890.1"/>
</dbReference>
<evidence type="ECO:0000313" key="4">
    <source>
        <dbReference type="EMBL" id="OUQ11370.1"/>
    </source>
</evidence>
<evidence type="ECO:0000313" key="1">
    <source>
        <dbReference type="EMBL" id="MDT2797278.1"/>
    </source>
</evidence>